<accession>A0A917SPM8</accession>
<keyword evidence="6" id="KW-1185">Reference proteome</keyword>
<dbReference type="GO" id="GO:0019867">
    <property type="term" value="C:outer membrane"/>
    <property type="evidence" value="ECO:0007669"/>
    <property type="project" value="InterPro"/>
</dbReference>
<reference evidence="5" key="1">
    <citation type="journal article" date="2014" name="Int. J. Syst. Evol. Microbiol.">
        <title>Complete genome sequence of Corynebacterium casei LMG S-19264T (=DSM 44701T), isolated from a smear-ripened cheese.</title>
        <authorList>
            <consortium name="US DOE Joint Genome Institute (JGI-PGF)"/>
            <person name="Walter F."/>
            <person name="Albersmeier A."/>
            <person name="Kalinowski J."/>
            <person name="Ruckert C."/>
        </authorList>
    </citation>
    <scope>NUCLEOTIDE SEQUENCE</scope>
    <source>
        <strain evidence="5">CGMCC 1.6293</strain>
    </source>
</reference>
<reference evidence="5" key="2">
    <citation type="submission" date="2020-09" db="EMBL/GenBank/DDBJ databases">
        <authorList>
            <person name="Sun Q."/>
            <person name="Zhou Y."/>
        </authorList>
    </citation>
    <scope>NUCLEOTIDE SEQUENCE</scope>
    <source>
        <strain evidence="5">CGMCC 1.6293</strain>
    </source>
</reference>
<evidence type="ECO:0000256" key="3">
    <source>
        <dbReference type="SAM" id="SignalP"/>
    </source>
</evidence>
<dbReference type="InterPro" id="IPR037873">
    <property type="entry name" value="BamE-like"/>
</dbReference>
<evidence type="ECO:0000256" key="2">
    <source>
        <dbReference type="ARBA" id="ARBA00023136"/>
    </source>
</evidence>
<dbReference type="InterPro" id="IPR007450">
    <property type="entry name" value="BamE_dom"/>
</dbReference>
<dbReference type="Gene3D" id="3.30.1450.10">
    <property type="match status" value="1"/>
</dbReference>
<organism evidence="5 6">
    <name type="scientific">Pseudooceanicola nanhaiensis</name>
    <dbReference type="NCBI Taxonomy" id="375761"/>
    <lineage>
        <taxon>Bacteria</taxon>
        <taxon>Pseudomonadati</taxon>
        <taxon>Pseudomonadota</taxon>
        <taxon>Alphaproteobacteria</taxon>
        <taxon>Rhodobacterales</taxon>
        <taxon>Paracoccaceae</taxon>
        <taxon>Pseudooceanicola</taxon>
    </lineage>
</organism>
<protein>
    <submittedName>
        <fullName evidence="5">Outer membrane protein assembly factor BamE</fullName>
    </submittedName>
</protein>
<proteinExistence type="predicted"/>
<gene>
    <name evidence="5" type="ORF">GCM10011534_13520</name>
</gene>
<sequence>MSGMTKRFALTAAAAVLAVGVACSPIYQDHGYVPLERELRTVQVGADTRETVKEKLGDPSTGGVVSDGDYYWVRSRMRTIGPAKPEVIEREVVAVSFDSAGRVANVERFGLEQGRVVPISRRVTSSSTANKGFLRQLLGNLGRFNAGDFIGG</sequence>
<name>A0A917SPM8_9RHOB</name>
<keyword evidence="2" id="KW-0472">Membrane</keyword>
<feature type="signal peptide" evidence="3">
    <location>
        <begin position="1"/>
        <end position="24"/>
    </location>
</feature>
<evidence type="ECO:0000313" key="6">
    <source>
        <dbReference type="Proteomes" id="UP000649829"/>
    </source>
</evidence>
<evidence type="ECO:0000256" key="1">
    <source>
        <dbReference type="ARBA" id="ARBA00022729"/>
    </source>
</evidence>
<dbReference type="PROSITE" id="PS51257">
    <property type="entry name" value="PROKAR_LIPOPROTEIN"/>
    <property type="match status" value="1"/>
</dbReference>
<comment type="caution">
    <text evidence="5">The sequence shown here is derived from an EMBL/GenBank/DDBJ whole genome shotgun (WGS) entry which is preliminary data.</text>
</comment>
<feature type="chain" id="PRO_5036788357" evidence="3">
    <location>
        <begin position="25"/>
        <end position="152"/>
    </location>
</feature>
<dbReference type="Pfam" id="PF04355">
    <property type="entry name" value="BamE"/>
    <property type="match status" value="1"/>
</dbReference>
<dbReference type="EMBL" id="BMLF01000001">
    <property type="protein sequence ID" value="GGL92610.1"/>
    <property type="molecule type" value="Genomic_DNA"/>
</dbReference>
<evidence type="ECO:0000259" key="4">
    <source>
        <dbReference type="Pfam" id="PF04355"/>
    </source>
</evidence>
<evidence type="ECO:0000313" key="5">
    <source>
        <dbReference type="EMBL" id="GGL92610.1"/>
    </source>
</evidence>
<dbReference type="Proteomes" id="UP000649829">
    <property type="component" value="Unassembled WGS sequence"/>
</dbReference>
<dbReference type="AlphaFoldDB" id="A0A917SPM8"/>
<keyword evidence="1 3" id="KW-0732">Signal</keyword>
<feature type="domain" description="Outer membrane protein assembly factor BamE" evidence="4">
    <location>
        <begin position="31"/>
        <end position="106"/>
    </location>
</feature>